<evidence type="ECO:0000313" key="1">
    <source>
        <dbReference type="EMBL" id="ETX03678.1"/>
    </source>
</evidence>
<reference evidence="1 2" key="1">
    <citation type="journal article" date="2014" name="Nature">
        <title>An environmental bacterial taxon with a large and distinct metabolic repertoire.</title>
        <authorList>
            <person name="Wilson M.C."/>
            <person name="Mori T."/>
            <person name="Ruckert C."/>
            <person name="Uria A.R."/>
            <person name="Helf M.J."/>
            <person name="Takada K."/>
            <person name="Gernert C."/>
            <person name="Steffens U.A."/>
            <person name="Heycke N."/>
            <person name="Schmitt S."/>
            <person name="Rinke C."/>
            <person name="Helfrich E.J."/>
            <person name="Brachmann A.O."/>
            <person name="Gurgui C."/>
            <person name="Wakimoto T."/>
            <person name="Kracht M."/>
            <person name="Crusemann M."/>
            <person name="Hentschel U."/>
            <person name="Abe I."/>
            <person name="Matsunaga S."/>
            <person name="Kalinowski J."/>
            <person name="Takeyama H."/>
            <person name="Piel J."/>
        </authorList>
    </citation>
    <scope>NUCLEOTIDE SEQUENCE [LARGE SCALE GENOMIC DNA]</scope>
    <source>
        <strain evidence="2">TSY2</strain>
    </source>
</reference>
<keyword evidence="2" id="KW-1185">Reference proteome</keyword>
<proteinExistence type="predicted"/>
<name>W4M0K6_9BACT</name>
<organism evidence="1 2">
    <name type="scientific">Candidatus Entotheonella gemina</name>
    <dbReference type="NCBI Taxonomy" id="1429439"/>
    <lineage>
        <taxon>Bacteria</taxon>
        <taxon>Pseudomonadati</taxon>
        <taxon>Nitrospinota/Tectimicrobiota group</taxon>
        <taxon>Candidatus Tectimicrobiota</taxon>
        <taxon>Candidatus Entotheonellia</taxon>
        <taxon>Candidatus Entotheonellales</taxon>
        <taxon>Candidatus Entotheonellaceae</taxon>
        <taxon>Candidatus Entotheonella</taxon>
    </lineage>
</organism>
<dbReference type="EMBL" id="AZHX01001401">
    <property type="protein sequence ID" value="ETX03678.1"/>
    <property type="molecule type" value="Genomic_DNA"/>
</dbReference>
<comment type="caution">
    <text evidence="1">The sequence shown here is derived from an EMBL/GenBank/DDBJ whole genome shotgun (WGS) entry which is preliminary data.</text>
</comment>
<accession>W4M0K6</accession>
<gene>
    <name evidence="1" type="ORF">ETSY2_32820</name>
</gene>
<sequence>MHTSQILQSGDFQYWRRERDALVQVDFNTCFPDYRCTDRLGVVSPHLEDGALHTRYALLAATTTFYDDLRARGGEFFDYPHHFAFFDVTAEGIAIHGGRQLLDQTTFGAWSSLDVWPESQWIQASSSVEGMLQHVFAWQINCLFWPESFMPALSAEPLPPYVQPLLAARLKTVYYYDATHPDVEIHVNDNVEDLMRERCLSRLPEGVREAALSASVAAAASESPFPYVERYRRVPVDAFLADMAPCFQNAA</sequence>
<dbReference type="AlphaFoldDB" id="W4M0K6"/>
<protein>
    <submittedName>
        <fullName evidence="1">Uncharacterized protein</fullName>
    </submittedName>
</protein>
<dbReference type="HOGENOM" id="CLU_1105542_0_0_7"/>
<evidence type="ECO:0000313" key="2">
    <source>
        <dbReference type="Proteomes" id="UP000019140"/>
    </source>
</evidence>
<dbReference type="Proteomes" id="UP000019140">
    <property type="component" value="Unassembled WGS sequence"/>
</dbReference>